<evidence type="ECO:0000256" key="7">
    <source>
        <dbReference type="ARBA" id="ARBA00023136"/>
    </source>
</evidence>
<dbReference type="PANTHER" id="PTHR30614:SF0">
    <property type="entry name" value="L-CYSTINE TRANSPORT SYSTEM PERMEASE PROTEIN TCYL"/>
    <property type="match status" value="1"/>
</dbReference>
<feature type="transmembrane region" description="Helical" evidence="8">
    <location>
        <begin position="200"/>
        <end position="218"/>
    </location>
</feature>
<dbReference type="GO" id="GO:0006865">
    <property type="term" value="P:amino acid transport"/>
    <property type="evidence" value="ECO:0007669"/>
    <property type="project" value="UniProtKB-KW"/>
</dbReference>
<dbReference type="NCBIfam" id="TIGR01726">
    <property type="entry name" value="HEQRo_perm_3TM"/>
    <property type="match status" value="1"/>
</dbReference>
<keyword evidence="7 8" id="KW-0472">Membrane</keyword>
<dbReference type="InterPro" id="IPR000515">
    <property type="entry name" value="MetI-like"/>
</dbReference>
<evidence type="ECO:0000256" key="6">
    <source>
        <dbReference type="ARBA" id="ARBA00022989"/>
    </source>
</evidence>
<evidence type="ECO:0000256" key="8">
    <source>
        <dbReference type="RuleBase" id="RU363032"/>
    </source>
</evidence>
<dbReference type="GO" id="GO:0043190">
    <property type="term" value="C:ATP-binding cassette (ABC) transporter complex"/>
    <property type="evidence" value="ECO:0007669"/>
    <property type="project" value="InterPro"/>
</dbReference>
<comment type="subcellular location">
    <subcellularLocation>
        <location evidence="1 8">Cell membrane</location>
        <topology evidence="1 8">Multi-pass membrane protein</topology>
    </subcellularLocation>
</comment>
<dbReference type="CDD" id="cd06261">
    <property type="entry name" value="TM_PBP2"/>
    <property type="match status" value="1"/>
</dbReference>
<evidence type="ECO:0000313" key="10">
    <source>
        <dbReference type="EMBL" id="AZP03688.1"/>
    </source>
</evidence>
<reference evidence="11" key="1">
    <citation type="submission" date="2018-12" db="EMBL/GenBank/DDBJ databases">
        <title>Complete genome sequencing of Jeotgalibaca sp. H21T32.</title>
        <authorList>
            <person name="Bae J.-W."/>
            <person name="Lee S.-Y."/>
        </authorList>
    </citation>
    <scope>NUCLEOTIDE SEQUENCE [LARGE SCALE GENOMIC DNA]</scope>
    <source>
        <strain evidence="11">H21T32</strain>
    </source>
</reference>
<evidence type="ECO:0000256" key="5">
    <source>
        <dbReference type="ARBA" id="ARBA00022970"/>
    </source>
</evidence>
<comment type="similarity">
    <text evidence="8">Belongs to the binding-protein-dependent transport system permease family.</text>
</comment>
<dbReference type="InterPro" id="IPR010065">
    <property type="entry name" value="AA_ABC_transptr_permease_3TM"/>
</dbReference>
<name>A0A3Q9BJB7_9LACT</name>
<feature type="transmembrane region" description="Helical" evidence="8">
    <location>
        <begin position="20"/>
        <end position="44"/>
    </location>
</feature>
<dbReference type="PANTHER" id="PTHR30614">
    <property type="entry name" value="MEMBRANE COMPONENT OF AMINO ACID ABC TRANSPORTER"/>
    <property type="match status" value="1"/>
</dbReference>
<dbReference type="GO" id="GO:0022857">
    <property type="term" value="F:transmembrane transporter activity"/>
    <property type="evidence" value="ECO:0007669"/>
    <property type="project" value="InterPro"/>
</dbReference>
<protein>
    <submittedName>
        <fullName evidence="10">Amino acid ABC transporter permease</fullName>
    </submittedName>
</protein>
<gene>
    <name evidence="10" type="ORF">EJN90_02815</name>
</gene>
<dbReference type="OrthoDB" id="9805999at2"/>
<feature type="domain" description="ABC transmembrane type-1" evidence="9">
    <location>
        <begin position="21"/>
        <end position="222"/>
    </location>
</feature>
<dbReference type="Proteomes" id="UP000273326">
    <property type="component" value="Chromosome"/>
</dbReference>
<keyword evidence="11" id="KW-1185">Reference proteome</keyword>
<accession>A0A3Q9BJB7</accession>
<evidence type="ECO:0000313" key="11">
    <source>
        <dbReference type="Proteomes" id="UP000273326"/>
    </source>
</evidence>
<dbReference type="SUPFAM" id="SSF161098">
    <property type="entry name" value="MetI-like"/>
    <property type="match status" value="1"/>
</dbReference>
<evidence type="ECO:0000256" key="1">
    <source>
        <dbReference type="ARBA" id="ARBA00004651"/>
    </source>
</evidence>
<proteinExistence type="inferred from homology"/>
<organism evidence="10 11">
    <name type="scientific">Jeotgalibaca ciconiae</name>
    <dbReference type="NCBI Taxonomy" id="2496265"/>
    <lineage>
        <taxon>Bacteria</taxon>
        <taxon>Bacillati</taxon>
        <taxon>Bacillota</taxon>
        <taxon>Bacilli</taxon>
        <taxon>Lactobacillales</taxon>
        <taxon>Carnobacteriaceae</taxon>
        <taxon>Jeotgalibaca</taxon>
    </lineage>
</organism>
<dbReference type="KEGG" id="jeh:EJN90_02815"/>
<dbReference type="EMBL" id="CP034465">
    <property type="protein sequence ID" value="AZP03688.1"/>
    <property type="molecule type" value="Genomic_DNA"/>
</dbReference>
<dbReference type="InterPro" id="IPR035906">
    <property type="entry name" value="MetI-like_sf"/>
</dbReference>
<evidence type="ECO:0000256" key="3">
    <source>
        <dbReference type="ARBA" id="ARBA00022475"/>
    </source>
</evidence>
<keyword evidence="3" id="KW-1003">Cell membrane</keyword>
<keyword evidence="5" id="KW-0029">Amino-acid transport</keyword>
<dbReference type="RefSeq" id="WP_126108778.1">
    <property type="nucleotide sequence ID" value="NZ_CP034465.1"/>
</dbReference>
<evidence type="ECO:0000256" key="4">
    <source>
        <dbReference type="ARBA" id="ARBA00022692"/>
    </source>
</evidence>
<keyword evidence="4 8" id="KW-0812">Transmembrane</keyword>
<evidence type="ECO:0000256" key="2">
    <source>
        <dbReference type="ARBA" id="ARBA00022448"/>
    </source>
</evidence>
<feature type="transmembrane region" description="Helical" evidence="8">
    <location>
        <begin position="95"/>
        <end position="113"/>
    </location>
</feature>
<sequence length="246" mass="27228">MGKIFDFETVLTSIPRLLVYLPMTLEITILSMLLGLLLGLLIAIVKMNKIPVLSQIFAVFVSFVRGTPLIVQLYLSYNGIPLLLKYYNYNNGTDFNINNIPSLLFVLVTFAVNEGAYNSENIRGALQSVNKGQIEAAQSLGMTYPQVLARVIIPEAFVVALPTLGNTLIGLLKGTSLAFVCAVVEMTAQAKIIAGANYRYFEVYLALAVIYWGVTIMIEQLIQFVEKKISIPDNVQLRARKAGDWL</sequence>
<dbReference type="Pfam" id="PF00528">
    <property type="entry name" value="BPD_transp_1"/>
    <property type="match status" value="1"/>
</dbReference>
<dbReference type="PROSITE" id="PS50928">
    <property type="entry name" value="ABC_TM1"/>
    <property type="match status" value="1"/>
</dbReference>
<feature type="transmembrane region" description="Helical" evidence="8">
    <location>
        <begin position="56"/>
        <end position="75"/>
    </location>
</feature>
<keyword evidence="6 8" id="KW-1133">Transmembrane helix</keyword>
<dbReference type="AlphaFoldDB" id="A0A3Q9BJB7"/>
<evidence type="ECO:0000259" key="9">
    <source>
        <dbReference type="PROSITE" id="PS50928"/>
    </source>
</evidence>
<dbReference type="Gene3D" id="1.10.3720.10">
    <property type="entry name" value="MetI-like"/>
    <property type="match status" value="1"/>
</dbReference>
<dbReference type="InterPro" id="IPR043429">
    <property type="entry name" value="ArtM/GltK/GlnP/TcyL/YhdX-like"/>
</dbReference>
<keyword evidence="2 8" id="KW-0813">Transport</keyword>